<proteinExistence type="predicted"/>
<gene>
    <name evidence="1" type="ORF">UFOPK2766_02315</name>
</gene>
<name>A0A6J6USM2_9ZZZZ</name>
<protein>
    <submittedName>
        <fullName evidence="1">Unannotated protein</fullName>
    </submittedName>
</protein>
<sequence length="40" mass="4379">MNLLNVGVDPFGLPDPRQFAPAACNDTLRPGVELKQHFSL</sequence>
<evidence type="ECO:0000313" key="1">
    <source>
        <dbReference type="EMBL" id="CAB4762722.1"/>
    </source>
</evidence>
<dbReference type="AlphaFoldDB" id="A0A6J6USM2"/>
<reference evidence="1" key="1">
    <citation type="submission" date="2020-05" db="EMBL/GenBank/DDBJ databases">
        <authorList>
            <person name="Chiriac C."/>
            <person name="Salcher M."/>
            <person name="Ghai R."/>
            <person name="Kavagutti S V."/>
        </authorList>
    </citation>
    <scope>NUCLEOTIDE SEQUENCE</scope>
</reference>
<dbReference type="EMBL" id="CAEZYU010000176">
    <property type="protein sequence ID" value="CAB4762722.1"/>
    <property type="molecule type" value="Genomic_DNA"/>
</dbReference>
<organism evidence="1">
    <name type="scientific">freshwater metagenome</name>
    <dbReference type="NCBI Taxonomy" id="449393"/>
    <lineage>
        <taxon>unclassified sequences</taxon>
        <taxon>metagenomes</taxon>
        <taxon>ecological metagenomes</taxon>
    </lineage>
</organism>
<accession>A0A6J6USM2</accession>